<accession>A0A445CL56</accession>
<evidence type="ECO:0000256" key="1">
    <source>
        <dbReference type="ARBA" id="ARBA00005234"/>
    </source>
</evidence>
<evidence type="ECO:0000256" key="2">
    <source>
        <dbReference type="ARBA" id="ARBA00022670"/>
    </source>
</evidence>
<dbReference type="GO" id="GO:0008234">
    <property type="term" value="F:cysteine-type peptidase activity"/>
    <property type="evidence" value="ECO:0007669"/>
    <property type="project" value="InterPro"/>
</dbReference>
<dbReference type="GO" id="GO:0006508">
    <property type="term" value="P:proteolysis"/>
    <property type="evidence" value="ECO:0007669"/>
    <property type="project" value="UniProtKB-KW"/>
</dbReference>
<dbReference type="AlphaFoldDB" id="A0A445CL56"/>
<comment type="similarity">
    <text evidence="1">Belongs to the peptidase C48 family.</text>
</comment>
<keyword evidence="2" id="KW-0645">Protease</keyword>
<evidence type="ECO:0000313" key="5">
    <source>
        <dbReference type="EMBL" id="RYR51632.1"/>
    </source>
</evidence>
<evidence type="ECO:0000256" key="3">
    <source>
        <dbReference type="ARBA" id="ARBA00022801"/>
    </source>
</evidence>
<comment type="caution">
    <text evidence="5">The sequence shown here is derived from an EMBL/GenBank/DDBJ whole genome shotgun (WGS) entry which is preliminary data.</text>
</comment>
<name>A0A445CL56_ARAHY</name>
<dbReference type="InterPro" id="IPR003653">
    <property type="entry name" value="Peptidase_C48_C"/>
</dbReference>
<keyword evidence="3" id="KW-0378">Hydrolase</keyword>
<organism evidence="5 6">
    <name type="scientific">Arachis hypogaea</name>
    <name type="common">Peanut</name>
    <dbReference type="NCBI Taxonomy" id="3818"/>
    <lineage>
        <taxon>Eukaryota</taxon>
        <taxon>Viridiplantae</taxon>
        <taxon>Streptophyta</taxon>
        <taxon>Embryophyta</taxon>
        <taxon>Tracheophyta</taxon>
        <taxon>Spermatophyta</taxon>
        <taxon>Magnoliopsida</taxon>
        <taxon>eudicotyledons</taxon>
        <taxon>Gunneridae</taxon>
        <taxon>Pentapetalae</taxon>
        <taxon>rosids</taxon>
        <taxon>fabids</taxon>
        <taxon>Fabales</taxon>
        <taxon>Fabaceae</taxon>
        <taxon>Papilionoideae</taxon>
        <taxon>50 kb inversion clade</taxon>
        <taxon>dalbergioids sensu lato</taxon>
        <taxon>Dalbergieae</taxon>
        <taxon>Pterocarpus clade</taxon>
        <taxon>Arachis</taxon>
    </lineage>
</organism>
<dbReference type="Gene3D" id="3.40.395.10">
    <property type="entry name" value="Adenoviral Proteinase, Chain A"/>
    <property type="match status" value="1"/>
</dbReference>
<dbReference type="EMBL" id="SDMP01000006">
    <property type="protein sequence ID" value="RYR51632.1"/>
    <property type="molecule type" value="Genomic_DNA"/>
</dbReference>
<dbReference type="Proteomes" id="UP000289738">
    <property type="component" value="Chromosome A06"/>
</dbReference>
<feature type="domain" description="Ubiquitin-like protease family profile" evidence="4">
    <location>
        <begin position="51"/>
        <end position="119"/>
    </location>
</feature>
<dbReference type="InterPro" id="IPR038765">
    <property type="entry name" value="Papain-like_cys_pep_sf"/>
</dbReference>
<evidence type="ECO:0000259" key="4">
    <source>
        <dbReference type="Pfam" id="PF02902"/>
    </source>
</evidence>
<proteinExistence type="inferred from homology"/>
<gene>
    <name evidence="5" type="ORF">Ahy_A06g026611</name>
</gene>
<dbReference type="Pfam" id="PF02902">
    <property type="entry name" value="Peptidase_C48"/>
    <property type="match status" value="1"/>
</dbReference>
<protein>
    <recommendedName>
        <fullName evidence="4">Ubiquitin-like protease family profile domain-containing protein</fullName>
    </recommendedName>
</protein>
<keyword evidence="6" id="KW-1185">Reference proteome</keyword>
<dbReference type="SUPFAM" id="SSF54001">
    <property type="entry name" value="Cysteine proteinases"/>
    <property type="match status" value="1"/>
</dbReference>
<evidence type="ECO:0000313" key="6">
    <source>
        <dbReference type="Proteomes" id="UP000289738"/>
    </source>
</evidence>
<reference evidence="5 6" key="1">
    <citation type="submission" date="2019-01" db="EMBL/GenBank/DDBJ databases">
        <title>Sequencing of cultivated peanut Arachis hypogaea provides insights into genome evolution and oil improvement.</title>
        <authorList>
            <person name="Chen X."/>
        </authorList>
    </citation>
    <scope>NUCLEOTIDE SEQUENCE [LARGE SCALE GENOMIC DNA]</scope>
    <source>
        <strain evidence="6">cv. Fuhuasheng</strain>
        <tissue evidence="5">Leaves</tissue>
    </source>
</reference>
<sequence length="206" mass="24164">MCQILNTRKIKRFQKLVYCLPLDIVNYTLSSHEGNFLHPKTKKPFQVEDYQDYLPFLDKKKLVSHLFIFVPICYAQHWWLWIVDVEKKEFYVIDPINKKAPTKERTTINKFFGFVISKMRVFIGGEPLIDKDEDVEAPYINISGHYGCAIYVMKWLDVEYATILLDKINQLRDKAIEECEAIRLSKSSAALLSPYCTLKSLDIDSR</sequence>